<dbReference type="eggNOG" id="COG0674">
    <property type="taxonomic scope" value="Bacteria"/>
</dbReference>
<dbReference type="RefSeq" id="WP_012464720.1">
    <property type="nucleotide sequence ID" value="NC_010794.1"/>
</dbReference>
<dbReference type="Pfam" id="PF01855">
    <property type="entry name" value="POR_N"/>
    <property type="match status" value="1"/>
</dbReference>
<dbReference type="PANTHER" id="PTHR32154:SF0">
    <property type="entry name" value="PYRUVATE-FLAVODOXIN OXIDOREDUCTASE-RELATED"/>
    <property type="match status" value="1"/>
</dbReference>
<dbReference type="STRING" id="481448.Minf_2386"/>
<dbReference type="Gene3D" id="3.40.920.10">
    <property type="entry name" value="Pyruvate-ferredoxin oxidoreductase, PFOR, domain III"/>
    <property type="match status" value="1"/>
</dbReference>
<evidence type="ECO:0000256" key="8">
    <source>
        <dbReference type="ARBA" id="ARBA00023014"/>
    </source>
</evidence>
<keyword evidence="14" id="KW-0670">Pyruvate</keyword>
<gene>
    <name evidence="14" type="primary">porB</name>
    <name evidence="14" type="ordered locus">Minf_2386</name>
</gene>
<dbReference type="GO" id="GO:0022900">
    <property type="term" value="P:electron transport chain"/>
    <property type="evidence" value="ECO:0007669"/>
    <property type="project" value="InterPro"/>
</dbReference>
<dbReference type="Gene3D" id="3.40.50.970">
    <property type="match status" value="2"/>
</dbReference>
<dbReference type="InterPro" id="IPR009014">
    <property type="entry name" value="Transketo_C/PFOR_II"/>
</dbReference>
<evidence type="ECO:0000259" key="13">
    <source>
        <dbReference type="PROSITE" id="PS51379"/>
    </source>
</evidence>
<dbReference type="GO" id="GO:0006979">
    <property type="term" value="P:response to oxidative stress"/>
    <property type="evidence" value="ECO:0007669"/>
    <property type="project" value="TreeGrafter"/>
</dbReference>
<dbReference type="FunFam" id="3.40.50.970:FF:000012">
    <property type="entry name" value="Pyruvate:ferredoxin (Flavodoxin) oxidoreductase"/>
    <property type="match status" value="1"/>
</dbReference>
<dbReference type="PIRSF" id="PIRSF000159">
    <property type="entry name" value="NifJ"/>
    <property type="match status" value="1"/>
</dbReference>
<dbReference type="HOGENOM" id="CLU_002569_0_0_0"/>
<name>B3E0W3_METI4</name>
<dbReference type="GO" id="GO:0016903">
    <property type="term" value="F:oxidoreductase activity, acting on the aldehyde or oxo group of donors"/>
    <property type="evidence" value="ECO:0007669"/>
    <property type="project" value="InterPro"/>
</dbReference>
<dbReference type="PROSITE" id="PS00198">
    <property type="entry name" value="4FE4S_FER_1"/>
    <property type="match status" value="2"/>
</dbReference>
<feature type="binding site" evidence="12">
    <location>
        <position position="759"/>
    </location>
    <ligand>
        <name>[4Fe-4S] cluster</name>
        <dbReference type="ChEBI" id="CHEBI:49883"/>
        <label>2</label>
    </ligand>
</feature>
<dbReference type="InterPro" id="IPR002880">
    <property type="entry name" value="Pyrv_Fd/Flavodoxin_OxRdtase_N"/>
</dbReference>
<dbReference type="SMART" id="SM00890">
    <property type="entry name" value="EKR"/>
    <property type="match status" value="1"/>
</dbReference>
<dbReference type="InterPro" id="IPR050722">
    <property type="entry name" value="Pyruvate:ferred/Flavod_OxRd"/>
</dbReference>
<evidence type="ECO:0000256" key="9">
    <source>
        <dbReference type="PIRNR" id="PIRNR000159"/>
    </source>
</evidence>
<dbReference type="Pfam" id="PF17147">
    <property type="entry name" value="PFOR_II"/>
    <property type="match status" value="1"/>
</dbReference>
<feature type="binding site" evidence="10">
    <location>
        <position position="833"/>
    </location>
    <ligand>
        <name>thiamine diphosphate</name>
        <dbReference type="ChEBI" id="CHEBI:58937"/>
    </ligand>
</feature>
<evidence type="ECO:0000313" key="15">
    <source>
        <dbReference type="Proteomes" id="UP000009149"/>
    </source>
</evidence>
<comment type="cofactor">
    <cofactor evidence="12">
        <name>[4Fe-4S] cluster</name>
        <dbReference type="ChEBI" id="CHEBI:49883"/>
    </cofactor>
    <text evidence="12">Binds 3 [4Fe-4S] clusters per subunit.</text>
</comment>
<dbReference type="NCBIfam" id="TIGR02176">
    <property type="entry name" value="pyruv_ox_red"/>
    <property type="match status" value="1"/>
</dbReference>
<feature type="domain" description="4Fe-4S ferredoxin-type" evidence="13">
    <location>
        <begin position="688"/>
        <end position="717"/>
    </location>
</feature>
<feature type="site" description="Important for catalytic activity" evidence="11">
    <location>
        <position position="65"/>
    </location>
</feature>
<dbReference type="CDD" id="cd07034">
    <property type="entry name" value="TPP_PYR_PFOR_IOR-alpha_like"/>
    <property type="match status" value="1"/>
</dbReference>
<proteinExistence type="inferred from homology"/>
<feature type="site" description="Important for catalytic activity" evidence="11">
    <location>
        <position position="1014"/>
    </location>
</feature>
<dbReference type="FunFam" id="3.40.920.10:FF:000001">
    <property type="entry name" value="Pyruvate:ferredoxin (Flavodoxin) oxidoreductase"/>
    <property type="match status" value="1"/>
</dbReference>
<keyword evidence="4 12" id="KW-0479">Metal-binding</keyword>
<feature type="site" description="Important for catalytic activity" evidence="11">
    <location>
        <position position="115"/>
    </location>
</feature>
<keyword evidence="8 12" id="KW-0411">Iron-sulfur</keyword>
<evidence type="ECO:0000313" key="14">
    <source>
        <dbReference type="EMBL" id="ACD84440.1"/>
    </source>
</evidence>
<evidence type="ECO:0000256" key="12">
    <source>
        <dbReference type="PIRSR" id="PIRSR000159-50"/>
    </source>
</evidence>
<dbReference type="Gene3D" id="3.40.50.920">
    <property type="match status" value="1"/>
</dbReference>
<dbReference type="KEGG" id="min:Minf_2386"/>
<evidence type="ECO:0000256" key="4">
    <source>
        <dbReference type="ARBA" id="ARBA00022723"/>
    </source>
</evidence>
<dbReference type="GO" id="GO:0044281">
    <property type="term" value="P:small molecule metabolic process"/>
    <property type="evidence" value="ECO:0007669"/>
    <property type="project" value="UniProtKB-ARBA"/>
</dbReference>
<dbReference type="InterPro" id="IPR019752">
    <property type="entry name" value="Pyrv/ketoisovalerate_OxRed_cat"/>
</dbReference>
<dbReference type="InterPro" id="IPR033412">
    <property type="entry name" value="PFOR_II"/>
</dbReference>
<dbReference type="SUPFAM" id="SSF54862">
    <property type="entry name" value="4Fe-4S ferredoxins"/>
    <property type="match status" value="1"/>
</dbReference>
<dbReference type="eggNOG" id="COG1013">
    <property type="taxonomic scope" value="Bacteria"/>
</dbReference>
<evidence type="ECO:0000256" key="2">
    <source>
        <dbReference type="ARBA" id="ARBA00022448"/>
    </source>
</evidence>
<dbReference type="PROSITE" id="PS51379">
    <property type="entry name" value="4FE4S_FER_2"/>
    <property type="match status" value="2"/>
</dbReference>
<feature type="binding site" evidence="12">
    <location>
        <position position="763"/>
    </location>
    <ligand>
        <name>[4Fe-4S] cluster</name>
        <dbReference type="ChEBI" id="CHEBI:49883"/>
        <label>1</label>
    </ligand>
</feature>
<dbReference type="OrthoDB" id="9794954at2"/>
<dbReference type="PANTHER" id="PTHR32154">
    <property type="entry name" value="PYRUVATE-FLAVODOXIN OXIDOREDUCTASE-RELATED"/>
    <property type="match status" value="1"/>
</dbReference>
<feature type="binding site" evidence="10">
    <location>
        <begin position="980"/>
        <end position="983"/>
    </location>
    <ligand>
        <name>thiamine diphosphate</name>
        <dbReference type="ChEBI" id="CHEBI:58937"/>
    </ligand>
</feature>
<dbReference type="InterPro" id="IPR011766">
    <property type="entry name" value="TPP_enzyme_TPP-bd"/>
</dbReference>
<comment type="similarity">
    <text evidence="1 9">Belongs to the pyruvate:ferredoxin/flavodoxin oxidoreductase family.</text>
</comment>
<feature type="binding site" evidence="12">
    <location>
        <position position="831"/>
    </location>
    <ligand>
        <name>[4Fe-4S] cluster</name>
        <dbReference type="ChEBI" id="CHEBI:49883"/>
        <label>3</label>
    </ligand>
</feature>
<keyword evidence="3 12" id="KW-0004">4Fe-4S</keyword>
<accession>B3E0W3</accession>
<evidence type="ECO:0000256" key="6">
    <source>
        <dbReference type="ARBA" id="ARBA00023002"/>
    </source>
</evidence>
<evidence type="ECO:0000256" key="10">
    <source>
        <dbReference type="PIRSR" id="PIRSR000159-1"/>
    </source>
</evidence>
<feature type="binding site" evidence="12">
    <location>
        <position position="753"/>
    </location>
    <ligand>
        <name>[4Fe-4S] cluster</name>
        <dbReference type="ChEBI" id="CHEBI:49883"/>
        <label>2</label>
    </ligand>
</feature>
<feature type="binding site" evidence="10">
    <location>
        <position position="115"/>
    </location>
    <ligand>
        <name>pyruvate</name>
        <dbReference type="ChEBI" id="CHEBI:15361"/>
    </ligand>
</feature>
<dbReference type="Pfam" id="PF10371">
    <property type="entry name" value="EKR"/>
    <property type="match status" value="1"/>
</dbReference>
<feature type="binding site" evidence="12">
    <location>
        <position position="700"/>
    </location>
    <ligand>
        <name>[4Fe-4S] cluster</name>
        <dbReference type="ChEBI" id="CHEBI:49883"/>
        <label>1</label>
    </ligand>
</feature>
<keyword evidence="5 9" id="KW-0249">Electron transport</keyword>
<feature type="binding site" evidence="12">
    <location>
        <position position="703"/>
    </location>
    <ligand>
        <name>[4Fe-4S] cluster</name>
        <dbReference type="ChEBI" id="CHEBI:49883"/>
        <label>1</label>
    </ligand>
</feature>
<feature type="binding site" evidence="12">
    <location>
        <position position="707"/>
    </location>
    <ligand>
        <name>[4Fe-4S] cluster</name>
        <dbReference type="ChEBI" id="CHEBI:49883"/>
        <label>2</label>
    </ligand>
</feature>
<protein>
    <submittedName>
        <fullName evidence="14">Pyruvate:ferredoxin oxidoreductase or related 2-oxoacid:ferredoxin oxidoreductase, beta subunit</fullName>
    </submittedName>
</protein>
<evidence type="ECO:0000256" key="7">
    <source>
        <dbReference type="ARBA" id="ARBA00023004"/>
    </source>
</evidence>
<dbReference type="FunFam" id="3.40.50.920:FF:000007">
    <property type="entry name" value="Pyruvate:ferredoxin (Flavodoxin) oxidoreductase"/>
    <property type="match status" value="1"/>
</dbReference>
<dbReference type="eggNOG" id="COG1143">
    <property type="taxonomic scope" value="Bacteria"/>
</dbReference>
<dbReference type="Proteomes" id="UP000009149">
    <property type="component" value="Chromosome"/>
</dbReference>
<evidence type="ECO:0000256" key="3">
    <source>
        <dbReference type="ARBA" id="ARBA00022485"/>
    </source>
</evidence>
<dbReference type="InterPro" id="IPR019456">
    <property type="entry name" value="Pyrv-flavodox_OxRtase_EKR"/>
</dbReference>
<dbReference type="Pfam" id="PF12838">
    <property type="entry name" value="Fer4_7"/>
    <property type="match status" value="1"/>
</dbReference>
<feature type="binding site" evidence="12">
    <location>
        <position position="828"/>
    </location>
    <ligand>
        <name>[4Fe-4S] cluster</name>
        <dbReference type="ChEBI" id="CHEBI:49883"/>
        <label>3</label>
    </ligand>
</feature>
<dbReference type="InterPro" id="IPR017900">
    <property type="entry name" value="4Fe4S_Fe_S_CS"/>
</dbReference>
<keyword evidence="7 12" id="KW-0408">Iron</keyword>
<dbReference type="InterPro" id="IPR002869">
    <property type="entry name" value="Pyrv_flavodox_OxRed_cen"/>
</dbReference>
<dbReference type="EMBL" id="CP000975">
    <property type="protein sequence ID" value="ACD84440.1"/>
    <property type="molecule type" value="Genomic_DNA"/>
</dbReference>
<feature type="binding site" evidence="10">
    <location>
        <position position="65"/>
    </location>
    <ligand>
        <name>thiamine diphosphate</name>
        <dbReference type="ChEBI" id="CHEBI:58937"/>
    </ligand>
</feature>
<feature type="binding site" evidence="12">
    <location>
        <position position="1089"/>
    </location>
    <ligand>
        <name>[4Fe-4S] cluster</name>
        <dbReference type="ChEBI" id="CHEBI:49883"/>
        <label>3</label>
    </ligand>
</feature>
<dbReference type="GO" id="GO:0005506">
    <property type="term" value="F:iron ion binding"/>
    <property type="evidence" value="ECO:0007669"/>
    <property type="project" value="InterPro"/>
</dbReference>
<feature type="domain" description="4Fe-4S ferredoxin-type" evidence="13">
    <location>
        <begin position="744"/>
        <end position="774"/>
    </location>
</feature>
<keyword evidence="2 9" id="KW-0813">Transport</keyword>
<dbReference type="InterPro" id="IPR017896">
    <property type="entry name" value="4Fe4S_Fe-S-bd"/>
</dbReference>
<organism evidence="14 15">
    <name type="scientific">Methylacidiphilum infernorum (isolate V4)</name>
    <name type="common">Methylokorus infernorum (strain V4)</name>
    <dbReference type="NCBI Taxonomy" id="481448"/>
    <lineage>
        <taxon>Bacteria</taxon>
        <taxon>Pseudomonadati</taxon>
        <taxon>Verrucomicrobiota</taxon>
        <taxon>Methylacidiphilae</taxon>
        <taxon>Methylacidiphilales</taxon>
        <taxon>Methylacidiphilaceae</taxon>
        <taxon>Methylacidiphilum (ex Ratnadevi et al. 2023)</taxon>
    </lineage>
</organism>
<dbReference type="GO" id="GO:0051539">
    <property type="term" value="F:4 iron, 4 sulfur cluster binding"/>
    <property type="evidence" value="ECO:0007669"/>
    <property type="project" value="UniProtKB-KW"/>
</dbReference>
<keyword evidence="6 9" id="KW-0560">Oxidoreductase</keyword>
<sequence>MASVPLKTVDANEAVARVAYLFSELIALYPITPASPMGEWADKWRMEKRTNLWGLLPRVVEMQSEGGVAGTIHGALLSGSLATTFTASQGLLLMLPNMFKIAGELLPAVFHVASRTVATHALSIFGDHSDVMAARSTGFALLNSQSVQEAADLAVVAHIAALEASIPFIHFFDGFRTSHEINTIEPVGEELMRELLPRNAILKFRQRALNPDKPLLYGSSQNPDVYFQARERVNPYYTDCPGIVQDVMDKLGNRTGRHYKIYDYYGDPQATLVVVVMGSAAETLSLVVDDLNNKGWKTGIVKVRLFSPFDQERFLSCFPPTTRSIAVLDRCKEPGAAGEPLFLQVSSAILNNISGRHFPFPVLPRLIGGRYGLSSKEFNPAMAKAVFDHLSKADAWSGFTVGIVDDVSGRSIPVDEAYTVGKKESYEALFYGLGSDGTVSANKNTVKIMGEKGKGYAQGYFVYDSKKSGSMTISHLRFSPRPITAPYLVQRANFVGCHQFEFIFKYDLLKEIENEGILLLNSPYEALETWNKLPREVQRKIKDKKIRFYTIDAYKIAKGCGLGTRINTIMQLAFFKLTNLIPFEEALALMKEHIQISYGYRGEEIVRRNYEALEKAQSALCPFPAQEALLGTVPLPSLIPEEAPEYVKTVIGEMMALRGDKLPVSSFSPYGAFPTATSRWEKRNISLEVPLWEPSLCIQCGQCIMACPHGVIRAKVYEPSCLEKAPEGFLKAQARYPQWEGLFYSIAVSEADCTGCALCVEVCPAFDKYQPAKKAINMTMRRDLFEELRKGHFAFFLQLPDVEKEKIDIESLRDVSLLRPLFEFPGACAGCGETPYLKLLSQLFGDRLLVANATGCSSIYGGNLPTTPWAQDSSGRGPAWANSLFEDNAEFGLGLFLGVDQLRDRARLLLGDMAKKGWIEEGLLEELIEAEEKSPREFLEQRKRIQLLKERLKGLALFEARELEAVAGYLSKKTVWIVGGDGWAYDIGLGGLIHVLALNFNVRVLVLDTEVYSNTGGQASKATPRGAVAKFAASGKTTPKMDLALMAISLGNVYVASVSIGADAEHTINAFLEAEAFDGPSLILAYSHCIAHGIDMSKSMHHQKSLVASGRWPIFRYNPKGYADGKHLKLDWTRPIEGFEKAELSENRFRMLFFSDPERAEDLLALALADCRNRLEYYKKIN</sequence>
<feature type="site" description="Important for catalytic activity" evidence="11">
    <location>
        <position position="32"/>
    </location>
</feature>
<evidence type="ECO:0000256" key="1">
    <source>
        <dbReference type="ARBA" id="ARBA00009032"/>
    </source>
</evidence>
<feature type="binding site" evidence="10">
    <location>
        <position position="32"/>
    </location>
    <ligand>
        <name>pyruvate</name>
        <dbReference type="ChEBI" id="CHEBI:15361"/>
    </ligand>
</feature>
<dbReference type="Pfam" id="PF01558">
    <property type="entry name" value="POR"/>
    <property type="match status" value="1"/>
</dbReference>
<dbReference type="InterPro" id="IPR037112">
    <property type="entry name" value="Pyrv-flavodox_OxR_EKR_sf"/>
</dbReference>
<dbReference type="InterPro" id="IPR029061">
    <property type="entry name" value="THDP-binding"/>
</dbReference>
<reference evidence="14 15" key="1">
    <citation type="journal article" date="2008" name="Biol. Direct">
        <title>Complete genome sequence of the extremely acidophilic methanotroph isolate V4, Methylacidiphilum infernorum, a representative of the bacterial phylum Verrucomicrobia.</title>
        <authorList>
            <person name="Hou S."/>
            <person name="Makarova K.S."/>
            <person name="Saw J.H."/>
            <person name="Senin P."/>
            <person name="Ly B.V."/>
            <person name="Zhou Z."/>
            <person name="Ren Y."/>
            <person name="Wang J."/>
            <person name="Galperin M.Y."/>
            <person name="Omelchenko M.V."/>
            <person name="Wolf Y.I."/>
            <person name="Yutin N."/>
            <person name="Koonin E.V."/>
            <person name="Stott M.B."/>
            <person name="Mountain B.W."/>
            <person name="Crowe M.A."/>
            <person name="Smirnova A.V."/>
            <person name="Dunfield P.F."/>
            <person name="Feng L."/>
            <person name="Wang L."/>
            <person name="Alam M."/>
        </authorList>
    </citation>
    <scope>NUCLEOTIDE SEQUENCE [LARGE SCALE GENOMIC DNA]</scope>
    <source>
        <strain evidence="15">Isolate V4</strain>
    </source>
</reference>
<feature type="binding site" evidence="12">
    <location>
        <position position="697"/>
    </location>
    <ligand>
        <name>[4Fe-4S] cluster</name>
        <dbReference type="ChEBI" id="CHEBI:49883"/>
        <label>1</label>
    </ligand>
</feature>
<dbReference type="GO" id="GO:0030976">
    <property type="term" value="F:thiamine pyrophosphate binding"/>
    <property type="evidence" value="ECO:0007669"/>
    <property type="project" value="InterPro"/>
</dbReference>
<feature type="binding site" evidence="10">
    <location>
        <begin position="1009"/>
        <end position="1014"/>
    </location>
    <ligand>
        <name>thiamine diphosphate</name>
        <dbReference type="ChEBI" id="CHEBI:58937"/>
    </ligand>
</feature>
<feature type="binding site" evidence="12">
    <location>
        <position position="856"/>
    </location>
    <ligand>
        <name>[4Fe-4S] cluster</name>
        <dbReference type="ChEBI" id="CHEBI:49883"/>
        <label>3</label>
    </ligand>
</feature>
<feature type="binding site" evidence="10">
    <location>
        <position position="856"/>
    </location>
    <ligand>
        <name>thiamine diphosphate</name>
        <dbReference type="ChEBI" id="CHEBI:58937"/>
    </ligand>
</feature>
<dbReference type="Pfam" id="PF02775">
    <property type="entry name" value="TPP_enzyme_C"/>
    <property type="match status" value="1"/>
</dbReference>
<dbReference type="InterPro" id="IPR011895">
    <property type="entry name" value="Pyrv_flavodox_OxRed"/>
</dbReference>
<feature type="binding site" evidence="12">
    <location>
        <position position="756"/>
    </location>
    <ligand>
        <name>[4Fe-4S] cluster</name>
        <dbReference type="ChEBI" id="CHEBI:49883"/>
        <label>2</label>
    </ligand>
</feature>
<dbReference type="Gene3D" id="3.30.70.20">
    <property type="match status" value="1"/>
</dbReference>
<dbReference type="SUPFAM" id="SSF53323">
    <property type="entry name" value="Pyruvate-ferredoxin oxidoreductase, PFOR, domain III"/>
    <property type="match status" value="1"/>
</dbReference>
<dbReference type="SUPFAM" id="SSF52518">
    <property type="entry name" value="Thiamin diphosphate-binding fold (THDP-binding)"/>
    <property type="match status" value="2"/>
</dbReference>
<dbReference type="eggNOG" id="COG1014">
    <property type="taxonomic scope" value="Bacteria"/>
</dbReference>
<evidence type="ECO:0000256" key="11">
    <source>
        <dbReference type="PIRSR" id="PIRSR000159-2"/>
    </source>
</evidence>
<dbReference type="SUPFAM" id="SSF52922">
    <property type="entry name" value="TK C-terminal domain-like"/>
    <property type="match status" value="1"/>
</dbReference>
<dbReference type="AlphaFoldDB" id="B3E0W3"/>
<evidence type="ECO:0000256" key="5">
    <source>
        <dbReference type="ARBA" id="ARBA00022982"/>
    </source>
</evidence>
<dbReference type="Gene3D" id="4.10.780.10">
    <property type="entry name" value="Pyruvate-flavodoxin oxidoreductase, EKR domain"/>
    <property type="match status" value="1"/>
</dbReference>